<dbReference type="PROSITE" id="PS00058">
    <property type="entry name" value="DNA_MISMATCH_REPAIR_1"/>
    <property type="match status" value="1"/>
</dbReference>
<dbReference type="Gene3D" id="3.30.230.10">
    <property type="match status" value="1"/>
</dbReference>
<gene>
    <name evidence="8" type="primary">Mlh1_0</name>
    <name evidence="8" type="ORF">GTO93_0002809</name>
</gene>
<dbReference type="Proteomes" id="UP001166093">
    <property type="component" value="Unassembled WGS sequence"/>
</dbReference>
<accession>A0ABS2XC84</accession>
<dbReference type="PANTHER" id="PTHR10073">
    <property type="entry name" value="DNA MISMATCH REPAIR PROTEIN MLH, PMS, MUTL"/>
    <property type="match status" value="1"/>
</dbReference>
<dbReference type="Pfam" id="PF13589">
    <property type="entry name" value="HATPase_c_3"/>
    <property type="match status" value="1"/>
</dbReference>
<dbReference type="PANTHER" id="PTHR10073:SF12">
    <property type="entry name" value="DNA MISMATCH REPAIR PROTEIN MLH1"/>
    <property type="match status" value="1"/>
</dbReference>
<dbReference type="NCBIfam" id="TIGR00585">
    <property type="entry name" value="mutl"/>
    <property type="match status" value="1"/>
</dbReference>
<comment type="subcellular location">
    <subcellularLocation>
        <location evidence="1">Nucleus</location>
    </subcellularLocation>
</comment>
<dbReference type="InterPro" id="IPR014762">
    <property type="entry name" value="DNA_mismatch_repair_CS"/>
</dbReference>
<evidence type="ECO:0000256" key="6">
    <source>
        <dbReference type="SAM" id="MobiDB-lite"/>
    </source>
</evidence>
<dbReference type="CDD" id="cd03483">
    <property type="entry name" value="MutL_Trans_MLH1"/>
    <property type="match status" value="1"/>
</dbReference>
<keyword evidence="3" id="KW-0227">DNA damage</keyword>
<evidence type="ECO:0000256" key="2">
    <source>
        <dbReference type="ARBA" id="ARBA00006082"/>
    </source>
</evidence>
<dbReference type="SUPFAM" id="SSF54211">
    <property type="entry name" value="Ribosomal protein S5 domain 2-like"/>
    <property type="match status" value="1"/>
</dbReference>
<proteinExistence type="inferred from homology"/>
<feature type="domain" description="DNA mismatch repair protein S5" evidence="7">
    <location>
        <begin position="214"/>
        <end position="333"/>
    </location>
</feature>
<evidence type="ECO:0000313" key="8">
    <source>
        <dbReference type="EMBL" id="MBN3271850.1"/>
    </source>
</evidence>
<feature type="non-terminal residue" evidence="8">
    <location>
        <position position="747"/>
    </location>
</feature>
<dbReference type="Pfam" id="PF16413">
    <property type="entry name" value="Mlh1_C"/>
    <property type="match status" value="1"/>
</dbReference>
<keyword evidence="5" id="KW-0539">Nucleus</keyword>
<dbReference type="SUPFAM" id="SSF55874">
    <property type="entry name" value="ATPase domain of HSP90 chaperone/DNA topoisomerase II/histidine kinase"/>
    <property type="match status" value="1"/>
</dbReference>
<evidence type="ECO:0000256" key="3">
    <source>
        <dbReference type="ARBA" id="ARBA00022763"/>
    </source>
</evidence>
<dbReference type="Pfam" id="PF01119">
    <property type="entry name" value="DNA_mis_repair"/>
    <property type="match status" value="1"/>
</dbReference>
<sequence>VMAGVIRRLDEIVVNRIAAGEVIQRPANAIKEMIENCLDAKSTSIQVTVKDGGLKLIQIQDNGTGIRKEDMEIVCERFTTSKLQKFEDLSAISTYGFRGEALASVSHVAHVTITTKTADGTCAYRASYCDGKLKAPPKPCAGNQGTQISVEDLFYNVSTRRKALKSASEEYSKIVEVVSRYAIHNSGKSFAVKKHGETVADVRTLPNASTVDNIRAIFGNAVCRELIEVGCEDPSLAFNVKGYVSNANYSVKKCIFLLFINHRLVESSALKKAIETVYAAYLPKNMHPFLYLSLEIAPHNIDVNVHPTKHEVHFLHEDSIVESVQKHIESKLLGSNSSRTYFTQTLLPGPAVSSGDVLKPASSSAAAGASDRVYAHQMVRTDFRAQKLDAFLQPANKTQTEPSEQAVSECCSSRQPEQRDVDMQELNDADLLAGISGDLDIEDFMGDVKETGDSENSSLVNPPPRKRHRIDSDVEMKDDERAGAMTAASVPKRRIIKLTSVKELRCEISEQAHKGLQEMLQNHSYVGCVNPQWALIQHQTKLYLLNTTKLSQALFYQILIYDFGNFGVLRLSTPAPLYDLAMLALESPESGWTEEDGPQEGLAQYIVEFLKKKSEMLLDYFSMEIDEDGNLAGLPLLLDNYIPALEGLPMFILRLATEVNWDDEKECFESFSRECSMFYSIRKQYILEDPALLEQQVFLGTSWKWTVEHVVFKAFRTLLAPPKQFTEDGSILQIANLPDLYKVFERC</sequence>
<dbReference type="InterPro" id="IPR002099">
    <property type="entry name" value="MutL/Mlh/PMS"/>
</dbReference>
<keyword evidence="9" id="KW-1185">Reference proteome</keyword>
<reference evidence="8" key="1">
    <citation type="journal article" date="2021" name="Cell">
        <title>Tracing the genetic footprints of vertebrate landing in non-teleost ray-finned fishes.</title>
        <authorList>
            <person name="Bi X."/>
            <person name="Wang K."/>
            <person name="Yang L."/>
            <person name="Pan H."/>
            <person name="Jiang H."/>
            <person name="Wei Q."/>
            <person name="Fang M."/>
            <person name="Yu H."/>
            <person name="Zhu C."/>
            <person name="Cai Y."/>
            <person name="He Y."/>
            <person name="Gan X."/>
            <person name="Zeng H."/>
            <person name="Yu D."/>
            <person name="Zhu Y."/>
            <person name="Jiang H."/>
            <person name="Qiu Q."/>
            <person name="Yang H."/>
            <person name="Zhang Y.E."/>
            <person name="Wang W."/>
            <person name="Zhu M."/>
            <person name="He S."/>
            <person name="Zhang G."/>
        </authorList>
    </citation>
    <scope>NUCLEOTIDE SEQUENCE</scope>
    <source>
        <strain evidence="8">Pddl_001</strain>
    </source>
</reference>
<comment type="caution">
    <text evidence="8">The sequence shown here is derived from an EMBL/GenBank/DDBJ whole genome shotgun (WGS) entry which is preliminary data.</text>
</comment>
<dbReference type="InterPro" id="IPR032189">
    <property type="entry name" value="Mlh1_C"/>
</dbReference>
<comment type="similarity">
    <text evidence="2">Belongs to the DNA mismatch repair MutL/HexB family.</text>
</comment>
<evidence type="ECO:0000256" key="4">
    <source>
        <dbReference type="ARBA" id="ARBA00023204"/>
    </source>
</evidence>
<organism evidence="8 9">
    <name type="scientific">Polyodon spathula</name>
    <name type="common">North American paddlefish</name>
    <name type="synonym">Squalus spathula</name>
    <dbReference type="NCBI Taxonomy" id="7913"/>
    <lineage>
        <taxon>Eukaryota</taxon>
        <taxon>Metazoa</taxon>
        <taxon>Chordata</taxon>
        <taxon>Craniata</taxon>
        <taxon>Vertebrata</taxon>
        <taxon>Euteleostomi</taxon>
        <taxon>Actinopterygii</taxon>
        <taxon>Chondrostei</taxon>
        <taxon>Acipenseriformes</taxon>
        <taxon>Polyodontidae</taxon>
        <taxon>Polyodon</taxon>
    </lineage>
</organism>
<name>A0ABS2XC84_POLSP</name>
<dbReference type="InterPro" id="IPR014721">
    <property type="entry name" value="Ribsml_uS5_D2-typ_fold_subgr"/>
</dbReference>
<feature type="non-terminal residue" evidence="8">
    <location>
        <position position="1"/>
    </location>
</feature>
<dbReference type="EMBL" id="JAAWVQ010014362">
    <property type="protein sequence ID" value="MBN3271850.1"/>
    <property type="molecule type" value="Genomic_DNA"/>
</dbReference>
<evidence type="ECO:0000256" key="5">
    <source>
        <dbReference type="ARBA" id="ARBA00023242"/>
    </source>
</evidence>
<evidence type="ECO:0000313" key="9">
    <source>
        <dbReference type="Proteomes" id="UP001166093"/>
    </source>
</evidence>
<dbReference type="Gene3D" id="3.30.565.10">
    <property type="entry name" value="Histidine kinase-like ATPase, C-terminal domain"/>
    <property type="match status" value="1"/>
</dbReference>
<dbReference type="InterPro" id="IPR038973">
    <property type="entry name" value="MutL/Mlh/Pms-like"/>
</dbReference>
<keyword evidence="4" id="KW-0234">DNA repair</keyword>
<dbReference type="InterPro" id="IPR020568">
    <property type="entry name" value="Ribosomal_Su5_D2-typ_SF"/>
</dbReference>
<dbReference type="CDD" id="cd16926">
    <property type="entry name" value="HATPase_MutL-MLH-PMS-like"/>
    <property type="match status" value="1"/>
</dbReference>
<dbReference type="InterPro" id="IPR013507">
    <property type="entry name" value="DNA_mismatch_S5_2-like"/>
</dbReference>
<protein>
    <submittedName>
        <fullName evidence="8">MLH1 protein</fullName>
    </submittedName>
</protein>
<feature type="region of interest" description="Disordered" evidence="6">
    <location>
        <begin position="449"/>
        <end position="469"/>
    </location>
</feature>
<dbReference type="InterPro" id="IPR036890">
    <property type="entry name" value="HATPase_C_sf"/>
</dbReference>
<evidence type="ECO:0000259" key="7">
    <source>
        <dbReference type="SMART" id="SM01340"/>
    </source>
</evidence>
<evidence type="ECO:0000256" key="1">
    <source>
        <dbReference type="ARBA" id="ARBA00004123"/>
    </source>
</evidence>
<dbReference type="SMART" id="SM01340">
    <property type="entry name" value="DNA_mis_repair"/>
    <property type="match status" value="1"/>
</dbReference>